<dbReference type="HOGENOM" id="CLU_2110443_0_0_1"/>
<dbReference type="InParanoid" id="A7E655"/>
<sequence>MDTPSSTRRCLPRLVVSLHLLWAGPYARYQAFTRVRSSNNTEALFIDFLRSFEEEVHNPITFSEPNKRGLMKGQNLFLYEFFKLSVAPPNPTGRQVRHASLKVLLNGSITIVSNF</sequence>
<dbReference type="EMBL" id="CH476621">
    <property type="protein sequence ID" value="EDN91377.1"/>
    <property type="molecule type" value="Genomic_DNA"/>
</dbReference>
<gene>
    <name evidence="1" type="ORF">SS1G_00780</name>
</gene>
<organism evidence="1 2">
    <name type="scientific">Sclerotinia sclerotiorum (strain ATCC 18683 / 1980 / Ss-1)</name>
    <name type="common">White mold</name>
    <name type="synonym">Whetzelinia sclerotiorum</name>
    <dbReference type="NCBI Taxonomy" id="665079"/>
    <lineage>
        <taxon>Eukaryota</taxon>
        <taxon>Fungi</taxon>
        <taxon>Dikarya</taxon>
        <taxon>Ascomycota</taxon>
        <taxon>Pezizomycotina</taxon>
        <taxon>Leotiomycetes</taxon>
        <taxon>Helotiales</taxon>
        <taxon>Sclerotiniaceae</taxon>
        <taxon>Sclerotinia</taxon>
    </lineage>
</organism>
<dbReference type="KEGG" id="ssl:SS1G_00780"/>
<proteinExistence type="predicted"/>
<dbReference type="Proteomes" id="UP000001312">
    <property type="component" value="Unassembled WGS sequence"/>
</dbReference>
<dbReference type="GeneID" id="5494326"/>
<evidence type="ECO:0000313" key="2">
    <source>
        <dbReference type="Proteomes" id="UP000001312"/>
    </source>
</evidence>
<keyword evidence="2" id="KW-1185">Reference proteome</keyword>
<evidence type="ECO:0000313" key="1">
    <source>
        <dbReference type="EMBL" id="EDN91377.1"/>
    </source>
</evidence>
<dbReference type="RefSeq" id="XP_001598691.1">
    <property type="nucleotide sequence ID" value="XM_001598641.1"/>
</dbReference>
<protein>
    <submittedName>
        <fullName evidence="1">Uncharacterized protein</fullName>
    </submittedName>
</protein>
<name>A7E655_SCLS1</name>
<dbReference type="AlphaFoldDB" id="A7E655"/>
<reference evidence="2" key="1">
    <citation type="journal article" date="2011" name="PLoS Genet.">
        <title>Genomic analysis of the necrotrophic fungal pathogens Sclerotinia sclerotiorum and Botrytis cinerea.</title>
        <authorList>
            <person name="Amselem J."/>
            <person name="Cuomo C.A."/>
            <person name="van Kan J.A."/>
            <person name="Viaud M."/>
            <person name="Benito E.P."/>
            <person name="Couloux A."/>
            <person name="Coutinho P.M."/>
            <person name="de Vries R.P."/>
            <person name="Dyer P.S."/>
            <person name="Fillinger S."/>
            <person name="Fournier E."/>
            <person name="Gout L."/>
            <person name="Hahn M."/>
            <person name="Kohn L."/>
            <person name="Lapalu N."/>
            <person name="Plummer K.M."/>
            <person name="Pradier J.M."/>
            <person name="Quevillon E."/>
            <person name="Sharon A."/>
            <person name="Simon A."/>
            <person name="ten Have A."/>
            <person name="Tudzynski B."/>
            <person name="Tudzynski P."/>
            <person name="Wincker P."/>
            <person name="Andrew M."/>
            <person name="Anthouard V."/>
            <person name="Beever R.E."/>
            <person name="Beffa R."/>
            <person name="Benoit I."/>
            <person name="Bouzid O."/>
            <person name="Brault B."/>
            <person name="Chen Z."/>
            <person name="Choquer M."/>
            <person name="Collemare J."/>
            <person name="Cotton P."/>
            <person name="Danchin E.G."/>
            <person name="Da Silva C."/>
            <person name="Gautier A."/>
            <person name="Giraud C."/>
            <person name="Giraud T."/>
            <person name="Gonzalez C."/>
            <person name="Grossetete S."/>
            <person name="Guldener U."/>
            <person name="Henrissat B."/>
            <person name="Howlett B.J."/>
            <person name="Kodira C."/>
            <person name="Kretschmer M."/>
            <person name="Lappartient A."/>
            <person name="Leroch M."/>
            <person name="Levis C."/>
            <person name="Mauceli E."/>
            <person name="Neuveglise C."/>
            <person name="Oeser B."/>
            <person name="Pearson M."/>
            <person name="Poulain J."/>
            <person name="Poussereau N."/>
            <person name="Quesneville H."/>
            <person name="Rascle C."/>
            <person name="Schumacher J."/>
            <person name="Segurens B."/>
            <person name="Sexton A."/>
            <person name="Silva E."/>
            <person name="Sirven C."/>
            <person name="Soanes D.M."/>
            <person name="Talbot N.J."/>
            <person name="Templeton M."/>
            <person name="Yandava C."/>
            <person name="Yarden O."/>
            <person name="Zeng Q."/>
            <person name="Rollins J.A."/>
            <person name="Lebrun M.H."/>
            <person name="Dickman M."/>
        </authorList>
    </citation>
    <scope>NUCLEOTIDE SEQUENCE [LARGE SCALE GENOMIC DNA]</scope>
    <source>
        <strain evidence="2">ATCC 18683 / 1980 / Ss-1</strain>
    </source>
</reference>
<accession>A7E655</accession>